<name>A0ABR0Q8W4_GOSAR</name>
<keyword evidence="1" id="KW-0175">Coiled coil</keyword>
<feature type="region of interest" description="Disordered" evidence="2">
    <location>
        <begin position="162"/>
        <end position="204"/>
    </location>
</feature>
<sequence>MSQGESNPDGNTQASRFINEFPVFTNQIDLLIAKYEKLVDTEATQLDEINSLKVMVADKDEKIRIHEQRCRELQEEANELRANLEKTKKEHDVKVSELEKKLKAKEEEVGKMINKVEETANSMTWGKAKKLELRLGCCYHEFFCLYFTNKLLFYLPVQPQLDDNQNTRRSRSRDRYMERRRSPSRVRRFSRSPRESEDDYRNEFRPNTVSSQLTLMDKFNGSEHLPSTVRVIKQGIELLKISELNRRRKPDASS</sequence>
<keyword evidence="4" id="KW-1185">Reference proteome</keyword>
<evidence type="ECO:0000313" key="3">
    <source>
        <dbReference type="EMBL" id="KAK5835472.1"/>
    </source>
</evidence>
<feature type="compositionally biased region" description="Basic and acidic residues" evidence="2">
    <location>
        <begin position="192"/>
        <end position="204"/>
    </location>
</feature>
<gene>
    <name evidence="3" type="ORF">PVK06_011161</name>
</gene>
<reference evidence="3 4" key="1">
    <citation type="submission" date="2023-03" db="EMBL/GenBank/DDBJ databases">
        <title>WGS of Gossypium arboreum.</title>
        <authorList>
            <person name="Yu D."/>
        </authorList>
    </citation>
    <scope>NUCLEOTIDE SEQUENCE [LARGE SCALE GENOMIC DNA]</scope>
    <source>
        <tissue evidence="3">Leaf</tissue>
    </source>
</reference>
<dbReference type="Proteomes" id="UP001358586">
    <property type="component" value="Chromosome 4"/>
</dbReference>
<organism evidence="3 4">
    <name type="scientific">Gossypium arboreum</name>
    <name type="common">Tree cotton</name>
    <name type="synonym">Gossypium nanking</name>
    <dbReference type="NCBI Taxonomy" id="29729"/>
    <lineage>
        <taxon>Eukaryota</taxon>
        <taxon>Viridiplantae</taxon>
        <taxon>Streptophyta</taxon>
        <taxon>Embryophyta</taxon>
        <taxon>Tracheophyta</taxon>
        <taxon>Spermatophyta</taxon>
        <taxon>Magnoliopsida</taxon>
        <taxon>eudicotyledons</taxon>
        <taxon>Gunneridae</taxon>
        <taxon>Pentapetalae</taxon>
        <taxon>rosids</taxon>
        <taxon>malvids</taxon>
        <taxon>Malvales</taxon>
        <taxon>Malvaceae</taxon>
        <taxon>Malvoideae</taxon>
        <taxon>Gossypium</taxon>
    </lineage>
</organism>
<feature type="compositionally biased region" description="Basic residues" evidence="2">
    <location>
        <begin position="182"/>
        <end position="191"/>
    </location>
</feature>
<evidence type="ECO:0000313" key="4">
    <source>
        <dbReference type="Proteomes" id="UP001358586"/>
    </source>
</evidence>
<evidence type="ECO:0000256" key="2">
    <source>
        <dbReference type="SAM" id="MobiDB-lite"/>
    </source>
</evidence>
<protein>
    <submittedName>
        <fullName evidence="3">Uncharacterized protein</fullName>
    </submittedName>
</protein>
<comment type="caution">
    <text evidence="3">The sequence shown here is derived from an EMBL/GenBank/DDBJ whole genome shotgun (WGS) entry which is preliminary data.</text>
</comment>
<evidence type="ECO:0000256" key="1">
    <source>
        <dbReference type="SAM" id="Coils"/>
    </source>
</evidence>
<accession>A0ABR0Q8W4</accession>
<dbReference type="EMBL" id="JARKNE010000004">
    <property type="protein sequence ID" value="KAK5835472.1"/>
    <property type="molecule type" value="Genomic_DNA"/>
</dbReference>
<feature type="coiled-coil region" evidence="1">
    <location>
        <begin position="56"/>
        <end position="115"/>
    </location>
</feature>
<proteinExistence type="predicted"/>